<sequence length="69" mass="8064">MKHNKSSTRKDRVLANKKRNTSTRIEGICDAKIKIIHIIVTQTVRVEYFKNTPHYSHQIENSNLIKTSE</sequence>
<evidence type="ECO:0000313" key="1">
    <source>
        <dbReference type="EMBL" id="CAG8631952.1"/>
    </source>
</evidence>
<gene>
    <name evidence="1" type="ORF">RPERSI_LOCUS7149</name>
</gene>
<comment type="caution">
    <text evidence="1">The sequence shown here is derived from an EMBL/GenBank/DDBJ whole genome shotgun (WGS) entry which is preliminary data.</text>
</comment>
<organism evidence="1 2">
    <name type="scientific">Racocetra persica</name>
    <dbReference type="NCBI Taxonomy" id="160502"/>
    <lineage>
        <taxon>Eukaryota</taxon>
        <taxon>Fungi</taxon>
        <taxon>Fungi incertae sedis</taxon>
        <taxon>Mucoromycota</taxon>
        <taxon>Glomeromycotina</taxon>
        <taxon>Glomeromycetes</taxon>
        <taxon>Diversisporales</taxon>
        <taxon>Gigasporaceae</taxon>
        <taxon>Racocetra</taxon>
    </lineage>
</organism>
<protein>
    <submittedName>
        <fullName evidence="1">35335_t:CDS:1</fullName>
    </submittedName>
</protein>
<dbReference type="Proteomes" id="UP000789920">
    <property type="component" value="Unassembled WGS sequence"/>
</dbReference>
<accession>A0ACA9N3B5</accession>
<name>A0ACA9N3B5_9GLOM</name>
<proteinExistence type="predicted"/>
<feature type="non-terminal residue" evidence="1">
    <location>
        <position position="69"/>
    </location>
</feature>
<dbReference type="EMBL" id="CAJVQC010011842">
    <property type="protein sequence ID" value="CAG8631952.1"/>
    <property type="molecule type" value="Genomic_DNA"/>
</dbReference>
<evidence type="ECO:0000313" key="2">
    <source>
        <dbReference type="Proteomes" id="UP000789920"/>
    </source>
</evidence>
<keyword evidence="2" id="KW-1185">Reference proteome</keyword>
<reference evidence="1" key="1">
    <citation type="submission" date="2021-06" db="EMBL/GenBank/DDBJ databases">
        <authorList>
            <person name="Kallberg Y."/>
            <person name="Tangrot J."/>
            <person name="Rosling A."/>
        </authorList>
    </citation>
    <scope>NUCLEOTIDE SEQUENCE</scope>
    <source>
        <strain evidence="1">MA461A</strain>
    </source>
</reference>